<keyword evidence="4" id="KW-0479">Metal-binding</keyword>
<accession>A0A542XUY1</accession>
<comment type="similarity">
    <text evidence="1">Belongs to the bacterial solute-binding protein 1 family.</text>
</comment>
<reference evidence="5 8" key="2">
    <citation type="submission" date="2021-03" db="EMBL/GenBank/DDBJ databases">
        <title>Whole genome shotgun sequence of Salinispora arenicola NBRC 105043.</title>
        <authorList>
            <person name="Komaki H."/>
            <person name="Tamura T."/>
        </authorList>
    </citation>
    <scope>NUCLEOTIDE SEQUENCE [LARGE SCALE GENOMIC DNA]</scope>
    <source>
        <strain evidence="5 8">NBRC 105043</strain>
    </source>
</reference>
<dbReference type="Proteomes" id="UP000677457">
    <property type="component" value="Unassembled WGS sequence"/>
</dbReference>
<reference evidence="6 7" key="1">
    <citation type="submission" date="2019-06" db="EMBL/GenBank/DDBJ databases">
        <title>Sequencing the genomes of 1000 actinobacteria strains.</title>
        <authorList>
            <person name="Klenk H.-P."/>
        </authorList>
    </citation>
    <scope>NUCLEOTIDE SEQUENCE [LARGE SCALE GENOMIC DNA]</scope>
    <source>
        <strain evidence="6 7">DSM 44819</strain>
    </source>
</reference>
<dbReference type="GO" id="GO:0046872">
    <property type="term" value="F:metal ion binding"/>
    <property type="evidence" value="ECO:0007669"/>
    <property type="project" value="UniProtKB-KW"/>
</dbReference>
<gene>
    <name evidence="6" type="ORF">FB564_4924</name>
    <name evidence="5" type="ORF">Sar04_01690</name>
</gene>
<comment type="caution">
    <text evidence="6">The sequence shown here is derived from an EMBL/GenBank/DDBJ whole genome shotgun (WGS) entry which is preliminary data.</text>
</comment>
<evidence type="ECO:0000313" key="5">
    <source>
        <dbReference type="EMBL" id="GIM81341.1"/>
    </source>
</evidence>
<dbReference type="PANTHER" id="PTHR30006:SF15">
    <property type="entry name" value="IRON-UTILIZATION PERIPLASMIC PROTEIN"/>
    <property type="match status" value="1"/>
</dbReference>
<organism evidence="6 7">
    <name type="scientific">Salinispora arenicola</name>
    <dbReference type="NCBI Taxonomy" id="168697"/>
    <lineage>
        <taxon>Bacteria</taxon>
        <taxon>Bacillati</taxon>
        <taxon>Actinomycetota</taxon>
        <taxon>Actinomycetes</taxon>
        <taxon>Micromonosporales</taxon>
        <taxon>Micromonosporaceae</taxon>
        <taxon>Salinispora</taxon>
    </lineage>
</organism>
<dbReference type="CDD" id="cd13543">
    <property type="entry name" value="PBP2_Fbp"/>
    <property type="match status" value="1"/>
</dbReference>
<dbReference type="RefSeq" id="WP_018794316.1">
    <property type="nucleotide sequence ID" value="NZ_BOQM01000001.1"/>
</dbReference>
<evidence type="ECO:0000256" key="3">
    <source>
        <dbReference type="ARBA" id="ARBA00022729"/>
    </source>
</evidence>
<dbReference type="GO" id="GO:0006826">
    <property type="term" value="P:iron ion transport"/>
    <property type="evidence" value="ECO:0007669"/>
    <property type="project" value="UniProtKB-KW"/>
</dbReference>
<dbReference type="Proteomes" id="UP000315983">
    <property type="component" value="Unassembled WGS sequence"/>
</dbReference>
<dbReference type="GO" id="GO:0030288">
    <property type="term" value="C:outer membrane-bounded periplasmic space"/>
    <property type="evidence" value="ECO:0007669"/>
    <property type="project" value="TreeGrafter"/>
</dbReference>
<keyword evidence="2" id="KW-0813">Transport</keyword>
<dbReference type="GeneID" id="93774037"/>
<evidence type="ECO:0000256" key="2">
    <source>
        <dbReference type="ARBA" id="ARBA00022496"/>
    </source>
</evidence>
<keyword evidence="4" id="KW-0408">Iron</keyword>
<evidence type="ECO:0000313" key="6">
    <source>
        <dbReference type="EMBL" id="TQL39655.1"/>
    </source>
</evidence>
<dbReference type="Pfam" id="PF13343">
    <property type="entry name" value="SBP_bac_6"/>
    <property type="match status" value="1"/>
</dbReference>
<feature type="binding site" evidence="4">
    <location>
        <position position="239"/>
    </location>
    <ligand>
        <name>Fe cation</name>
        <dbReference type="ChEBI" id="CHEBI:24875"/>
    </ligand>
</feature>
<keyword evidence="2" id="KW-0406">Ion transport</keyword>
<keyword evidence="2" id="KW-0410">Iron transport</keyword>
<dbReference type="InterPro" id="IPR026045">
    <property type="entry name" value="Ferric-bd"/>
</dbReference>
<proteinExistence type="inferred from homology"/>
<keyword evidence="3" id="KW-0732">Signal</keyword>
<evidence type="ECO:0000313" key="8">
    <source>
        <dbReference type="Proteomes" id="UP000677457"/>
    </source>
</evidence>
<dbReference type="AlphaFoldDB" id="A0A542XUY1"/>
<dbReference type="SUPFAM" id="SSF53850">
    <property type="entry name" value="Periplasmic binding protein-like II"/>
    <property type="match status" value="1"/>
</dbReference>
<feature type="binding site" evidence="4">
    <location>
        <position position="238"/>
    </location>
    <ligand>
        <name>Fe cation</name>
        <dbReference type="ChEBI" id="CHEBI:24875"/>
    </ligand>
</feature>
<protein>
    <submittedName>
        <fullName evidence="5">Iron ABC transporter substrate-binding protein</fullName>
    </submittedName>
    <submittedName>
        <fullName evidence="6">Iron(III) transport system substrate-binding protein</fullName>
    </submittedName>
</protein>
<evidence type="ECO:0000256" key="1">
    <source>
        <dbReference type="ARBA" id="ARBA00008520"/>
    </source>
</evidence>
<dbReference type="PANTHER" id="PTHR30006">
    <property type="entry name" value="THIAMINE-BINDING PERIPLASMIC PROTEIN-RELATED"/>
    <property type="match status" value="1"/>
</dbReference>
<dbReference type="Gene3D" id="3.40.190.10">
    <property type="entry name" value="Periplasmic binding protein-like II"/>
    <property type="match status" value="2"/>
</dbReference>
<name>A0A542XUY1_SALAC</name>
<evidence type="ECO:0000313" key="7">
    <source>
        <dbReference type="Proteomes" id="UP000315983"/>
    </source>
</evidence>
<dbReference type="EMBL" id="BOQM01000001">
    <property type="protein sequence ID" value="GIM81341.1"/>
    <property type="molecule type" value="Genomic_DNA"/>
</dbReference>
<dbReference type="PIRSF" id="PIRSF002825">
    <property type="entry name" value="CfbpA"/>
    <property type="match status" value="1"/>
</dbReference>
<keyword evidence="8" id="KW-1185">Reference proteome</keyword>
<dbReference type="EMBL" id="VFOL01000001">
    <property type="protein sequence ID" value="TQL39655.1"/>
    <property type="molecule type" value="Genomic_DNA"/>
</dbReference>
<evidence type="ECO:0000256" key="4">
    <source>
        <dbReference type="PIRSR" id="PIRSR002825-1"/>
    </source>
</evidence>
<sequence>MGFVVSALFRRSAATFVATGLVAVGLVACGSGQDDTDPGEPNDKIITVYSGRNEKLVKPLLERFTEQTGIEIRPRYATTAQLAAQLVEEGDRSPADIFFAQDAGALGTVAKQGMFATLPESSTGKVTETYRARSGQWVGVSARSRVLVYNADQVPADQLPTSVFDLTGPDWKGKVALAPTNASFQAFVTAIRVQHGDQRAKDFLSGLKANEAQIRDNNIRIVEAVDAGEVPMGLVNHYYLGAIAEEQGSTPEALKAKLHFFPDGDTGALVNIAGVGVLNRAAEDADAQAFVDFLLGAEAQRYFAEETFEYPVVTGVPGPTYVPPLADLKVPAIDLNDLDTLEATVAMITDSGLVP</sequence>